<keyword evidence="4" id="KW-1185">Reference proteome</keyword>
<name>A0AAV6J8T6_9ERIC</name>
<evidence type="ECO:0000313" key="3">
    <source>
        <dbReference type="EMBL" id="KAG5535949.1"/>
    </source>
</evidence>
<evidence type="ECO:0000259" key="2">
    <source>
        <dbReference type="SMART" id="SM00645"/>
    </source>
</evidence>
<organism evidence="3 4">
    <name type="scientific">Rhododendron griersonianum</name>
    <dbReference type="NCBI Taxonomy" id="479676"/>
    <lineage>
        <taxon>Eukaryota</taxon>
        <taxon>Viridiplantae</taxon>
        <taxon>Streptophyta</taxon>
        <taxon>Embryophyta</taxon>
        <taxon>Tracheophyta</taxon>
        <taxon>Spermatophyta</taxon>
        <taxon>Magnoliopsida</taxon>
        <taxon>eudicotyledons</taxon>
        <taxon>Gunneridae</taxon>
        <taxon>Pentapetalae</taxon>
        <taxon>asterids</taxon>
        <taxon>Ericales</taxon>
        <taxon>Ericaceae</taxon>
        <taxon>Ericoideae</taxon>
        <taxon>Rhodoreae</taxon>
        <taxon>Rhododendron</taxon>
    </lineage>
</organism>
<dbReference type="GO" id="GO:0006508">
    <property type="term" value="P:proteolysis"/>
    <property type="evidence" value="ECO:0007669"/>
    <property type="project" value="InterPro"/>
</dbReference>
<comment type="caution">
    <text evidence="3">The sequence shown here is derived from an EMBL/GenBank/DDBJ whole genome shotgun (WGS) entry which is preliminary data.</text>
</comment>
<reference evidence="3" key="1">
    <citation type="submission" date="2020-08" db="EMBL/GenBank/DDBJ databases">
        <title>Plant Genome Project.</title>
        <authorList>
            <person name="Zhang R.-G."/>
        </authorList>
    </citation>
    <scope>NUCLEOTIDE SEQUENCE</scope>
    <source>
        <strain evidence="3">WSP0</strain>
        <tissue evidence="3">Leaf</tissue>
    </source>
</reference>
<evidence type="ECO:0000256" key="1">
    <source>
        <dbReference type="ARBA" id="ARBA00008455"/>
    </source>
</evidence>
<dbReference type="Pfam" id="PF00112">
    <property type="entry name" value="Peptidase_C1"/>
    <property type="match status" value="1"/>
</dbReference>
<sequence>MGENHLSIWYDMCWAIVTAEAVAVGYKIKHMETDLLELASKELLDCCAVAETCYPNKLSRAFNWVEANGIRREENYPFKAEKADCRPKTEQEIETSIWITGCVKVDSTNEEELMKAVNKQPVAGGICLSDEFRDLKHILFSYYMFVKQEIYEGSDKYWTMEGPKGIEIIQKHAILIVGYDTDLKTGKRFWIIKNSVGEKWGINGYGRVARASSLPKNKGSLICHTRYPTFD</sequence>
<dbReference type="SMART" id="SM00645">
    <property type="entry name" value="Pept_C1"/>
    <property type="match status" value="1"/>
</dbReference>
<dbReference type="Gene3D" id="3.90.70.10">
    <property type="entry name" value="Cysteine proteinases"/>
    <property type="match status" value="1"/>
</dbReference>
<dbReference type="PANTHER" id="PTHR12411">
    <property type="entry name" value="CYSTEINE PROTEASE FAMILY C1-RELATED"/>
    <property type="match status" value="1"/>
</dbReference>
<feature type="domain" description="Peptidase C1A papain C-terminal" evidence="2">
    <location>
        <begin position="3"/>
        <end position="229"/>
    </location>
</feature>
<dbReference type="InterPro" id="IPR013128">
    <property type="entry name" value="Peptidase_C1A"/>
</dbReference>
<dbReference type="AlphaFoldDB" id="A0AAV6J8T6"/>
<dbReference type="InterPro" id="IPR000668">
    <property type="entry name" value="Peptidase_C1A_C"/>
</dbReference>
<evidence type="ECO:0000313" key="4">
    <source>
        <dbReference type="Proteomes" id="UP000823749"/>
    </source>
</evidence>
<gene>
    <name evidence="3" type="ORF">RHGRI_023661</name>
</gene>
<protein>
    <recommendedName>
        <fullName evidence="2">Peptidase C1A papain C-terminal domain-containing protein</fullName>
    </recommendedName>
</protein>
<accession>A0AAV6J8T6</accession>
<dbReference type="GO" id="GO:0008234">
    <property type="term" value="F:cysteine-type peptidase activity"/>
    <property type="evidence" value="ECO:0007669"/>
    <property type="project" value="InterPro"/>
</dbReference>
<dbReference type="SUPFAM" id="SSF54001">
    <property type="entry name" value="Cysteine proteinases"/>
    <property type="match status" value="1"/>
</dbReference>
<proteinExistence type="inferred from homology"/>
<dbReference type="Proteomes" id="UP000823749">
    <property type="component" value="Chromosome 8"/>
</dbReference>
<comment type="similarity">
    <text evidence="1">Belongs to the peptidase C1 family.</text>
</comment>
<dbReference type="InterPro" id="IPR038765">
    <property type="entry name" value="Papain-like_cys_pep_sf"/>
</dbReference>
<dbReference type="EMBL" id="JACTNZ010000008">
    <property type="protein sequence ID" value="KAG5535949.1"/>
    <property type="molecule type" value="Genomic_DNA"/>
</dbReference>